<dbReference type="EMBL" id="FWXV01000001">
    <property type="protein sequence ID" value="SMC48457.1"/>
    <property type="molecule type" value="Genomic_DNA"/>
</dbReference>
<dbReference type="GO" id="GO:0016853">
    <property type="term" value="F:isomerase activity"/>
    <property type="evidence" value="ECO:0007669"/>
    <property type="project" value="UniProtKB-KW"/>
</dbReference>
<gene>
    <name evidence="2" type="ORF">SAMN05661093_00128</name>
</gene>
<evidence type="ECO:0000313" key="2">
    <source>
        <dbReference type="EMBL" id="SMC48457.1"/>
    </source>
</evidence>
<feature type="domain" description="Muconolactone isomerase" evidence="1">
    <location>
        <begin position="10"/>
        <end position="85"/>
    </location>
</feature>
<accession>A0A1W1ZJ97</accession>
<name>A0A1W1ZJ97_KIBAR</name>
<reference evidence="2 3" key="1">
    <citation type="submission" date="2017-04" db="EMBL/GenBank/DDBJ databases">
        <authorList>
            <person name="Afonso C.L."/>
            <person name="Miller P.J."/>
            <person name="Scott M.A."/>
            <person name="Spackman E."/>
            <person name="Goraichik I."/>
            <person name="Dimitrov K.M."/>
            <person name="Suarez D.L."/>
            <person name="Swayne D.E."/>
        </authorList>
    </citation>
    <scope>NUCLEOTIDE SEQUENCE [LARGE SCALE GENOMIC DNA]</scope>
    <source>
        <strain evidence="2 3">DSM 43828</strain>
    </source>
</reference>
<evidence type="ECO:0000313" key="3">
    <source>
        <dbReference type="Proteomes" id="UP000192674"/>
    </source>
</evidence>
<dbReference type="RefSeq" id="WP_051898033.1">
    <property type="nucleotide sequence ID" value="NZ_FWXV01000001.1"/>
</dbReference>
<dbReference type="InterPro" id="IPR011008">
    <property type="entry name" value="Dimeric_a/b-barrel"/>
</dbReference>
<dbReference type="InterPro" id="IPR026029">
    <property type="entry name" value="MLI_dom"/>
</dbReference>
<evidence type="ECO:0000259" key="1">
    <source>
        <dbReference type="Pfam" id="PF02426"/>
    </source>
</evidence>
<organism evidence="2 3">
    <name type="scientific">Kibdelosporangium aridum</name>
    <dbReference type="NCBI Taxonomy" id="2030"/>
    <lineage>
        <taxon>Bacteria</taxon>
        <taxon>Bacillati</taxon>
        <taxon>Actinomycetota</taxon>
        <taxon>Actinomycetes</taxon>
        <taxon>Pseudonocardiales</taxon>
        <taxon>Pseudonocardiaceae</taxon>
        <taxon>Kibdelosporangium</taxon>
    </lineage>
</organism>
<dbReference type="SUPFAM" id="SSF54909">
    <property type="entry name" value="Dimeric alpha+beta barrel"/>
    <property type="match status" value="1"/>
</dbReference>
<dbReference type="AlphaFoldDB" id="A0A1W1ZJ97"/>
<dbReference type="Gene3D" id="3.30.70.1060">
    <property type="entry name" value="Dimeric alpha+beta barrel"/>
    <property type="match status" value="1"/>
</dbReference>
<keyword evidence="3" id="KW-1185">Reference proteome</keyword>
<dbReference type="Pfam" id="PF02426">
    <property type="entry name" value="MIase"/>
    <property type="match status" value="1"/>
</dbReference>
<protein>
    <submittedName>
        <fullName evidence="2">Muconolactone delta-isomerase</fullName>
    </submittedName>
</protein>
<dbReference type="OrthoDB" id="2889526at2"/>
<proteinExistence type="predicted"/>
<dbReference type="Proteomes" id="UP000192674">
    <property type="component" value="Unassembled WGS sequence"/>
</dbReference>
<sequence>MALFAVIARRAPVGISADEFSQRLALGFDYTKDLLDKGVMKHRWIMVGASAGLNIYDCESHEHLMSVLYDSPVSQHLEFDVYPLIDPAAFDPMKAVRNREAAES</sequence>
<keyword evidence="2" id="KW-0413">Isomerase</keyword>